<evidence type="ECO:0000313" key="7">
    <source>
        <dbReference type="EMBL" id="CAG5096426.1"/>
    </source>
</evidence>
<dbReference type="Pfam" id="PF13445">
    <property type="entry name" value="zf-RING_UBOX"/>
    <property type="match status" value="1"/>
</dbReference>
<dbReference type="SUPFAM" id="SSF57850">
    <property type="entry name" value="RING/U-box"/>
    <property type="match status" value="1"/>
</dbReference>
<accession>A0ABN7SED0</accession>
<feature type="coiled-coil region" evidence="5">
    <location>
        <begin position="99"/>
        <end position="133"/>
    </location>
</feature>
<evidence type="ECO:0000259" key="6">
    <source>
        <dbReference type="PROSITE" id="PS50089"/>
    </source>
</evidence>
<evidence type="ECO:0000256" key="1">
    <source>
        <dbReference type="ARBA" id="ARBA00022723"/>
    </source>
</evidence>
<reference evidence="7 8" key="1">
    <citation type="submission" date="2021-04" db="EMBL/GenBank/DDBJ databases">
        <authorList>
            <person name="Bliznina A."/>
        </authorList>
    </citation>
    <scope>NUCLEOTIDE SEQUENCE [LARGE SCALE GENOMIC DNA]</scope>
</reference>
<proteinExistence type="predicted"/>
<keyword evidence="8" id="KW-1185">Reference proteome</keyword>
<gene>
    <name evidence="7" type="ORF">OKIOD_LOCUS6171</name>
</gene>
<keyword evidence="2 4" id="KW-0863">Zinc-finger</keyword>
<dbReference type="InterPro" id="IPR013083">
    <property type="entry name" value="Znf_RING/FYVE/PHD"/>
</dbReference>
<dbReference type="Gene3D" id="3.30.40.10">
    <property type="entry name" value="Zinc/RING finger domain, C3HC4 (zinc finger)"/>
    <property type="match status" value="1"/>
</dbReference>
<dbReference type="EMBL" id="OU015569">
    <property type="protein sequence ID" value="CAG5096426.1"/>
    <property type="molecule type" value="Genomic_DNA"/>
</dbReference>
<dbReference type="InterPro" id="IPR027370">
    <property type="entry name" value="Znf-RING_euk"/>
</dbReference>
<dbReference type="Proteomes" id="UP001158576">
    <property type="component" value="Chromosome XSR"/>
</dbReference>
<evidence type="ECO:0000256" key="5">
    <source>
        <dbReference type="SAM" id="Coils"/>
    </source>
</evidence>
<evidence type="ECO:0000256" key="4">
    <source>
        <dbReference type="PROSITE-ProRule" id="PRU00175"/>
    </source>
</evidence>
<evidence type="ECO:0000313" key="8">
    <source>
        <dbReference type="Proteomes" id="UP001158576"/>
    </source>
</evidence>
<keyword evidence="5" id="KW-0175">Coiled coil</keyword>
<sequence>MHFQVSQIHSSVPDSTALIFGKRYCRSCARIKFPEDRTAVFERSDAKFNCSHCNENQLSNNQYIIGSCCQKSLLRKSGPYEFGMLMKVSTIHLIARAEEDSAERAVENDEEEMKKAEKCLEEAKRKVENSRKILAAKKEFRKKVQKRHLFVSIIAMKEDNEELKGTVVTKRAKMDCKLTCKVCFEMYNNARPQVLLASCGHHFCEPCVAQSKDNPLRIFNGDDKLKASDPTSS</sequence>
<name>A0ABN7SED0_OIKDI</name>
<dbReference type="InterPro" id="IPR017907">
    <property type="entry name" value="Znf_RING_CS"/>
</dbReference>
<dbReference type="PROSITE" id="PS50089">
    <property type="entry name" value="ZF_RING_2"/>
    <property type="match status" value="1"/>
</dbReference>
<dbReference type="PROSITE" id="PS00518">
    <property type="entry name" value="ZF_RING_1"/>
    <property type="match status" value="1"/>
</dbReference>
<organism evidence="7 8">
    <name type="scientific">Oikopleura dioica</name>
    <name type="common">Tunicate</name>
    <dbReference type="NCBI Taxonomy" id="34765"/>
    <lineage>
        <taxon>Eukaryota</taxon>
        <taxon>Metazoa</taxon>
        <taxon>Chordata</taxon>
        <taxon>Tunicata</taxon>
        <taxon>Appendicularia</taxon>
        <taxon>Copelata</taxon>
        <taxon>Oikopleuridae</taxon>
        <taxon>Oikopleura</taxon>
    </lineage>
</organism>
<protein>
    <submittedName>
        <fullName evidence="7">Oidioi.mRNA.OKI2018_I69.XSR.g14613.t1.cds</fullName>
    </submittedName>
</protein>
<keyword evidence="3" id="KW-0862">Zinc</keyword>
<evidence type="ECO:0000256" key="2">
    <source>
        <dbReference type="ARBA" id="ARBA00022771"/>
    </source>
</evidence>
<evidence type="ECO:0000256" key="3">
    <source>
        <dbReference type="ARBA" id="ARBA00022833"/>
    </source>
</evidence>
<feature type="domain" description="RING-type" evidence="6">
    <location>
        <begin position="180"/>
        <end position="208"/>
    </location>
</feature>
<dbReference type="InterPro" id="IPR001841">
    <property type="entry name" value="Znf_RING"/>
</dbReference>
<keyword evidence="1" id="KW-0479">Metal-binding</keyword>